<name>A0A1S0TGC2_LOALO</name>
<organism evidence="1">
    <name type="scientific">Loa loa</name>
    <name type="common">Eye worm</name>
    <name type="synonym">Filaria loa</name>
    <dbReference type="NCBI Taxonomy" id="7209"/>
    <lineage>
        <taxon>Eukaryota</taxon>
        <taxon>Metazoa</taxon>
        <taxon>Ecdysozoa</taxon>
        <taxon>Nematoda</taxon>
        <taxon>Chromadorea</taxon>
        <taxon>Rhabditida</taxon>
        <taxon>Spirurina</taxon>
        <taxon>Spiruromorpha</taxon>
        <taxon>Filarioidea</taxon>
        <taxon>Onchocercidae</taxon>
        <taxon>Loa</taxon>
    </lineage>
</organism>
<dbReference type="KEGG" id="loa:LOAG_15541"/>
<sequence>NAEIFACRTLECQTCAAILLKRIKEIGMVPWNLQVSIPSPTFIDPRYCRRLRFLKSFP</sequence>
<dbReference type="RefSeq" id="XP_003151079.1">
    <property type="nucleotide sequence ID" value="XM_003151031.1"/>
</dbReference>
<dbReference type="EMBL" id="JH714196">
    <property type="protein sequence ID" value="EFO12991.1"/>
    <property type="molecule type" value="Genomic_DNA"/>
</dbReference>
<accession>A0A1S0TGC2</accession>
<gene>
    <name evidence="1" type="ORF">LOAG_15541</name>
</gene>
<reference evidence="1" key="1">
    <citation type="submission" date="2012-04" db="EMBL/GenBank/DDBJ databases">
        <title>The Genome Sequence of Loa loa.</title>
        <authorList>
            <consortium name="The Broad Institute Genome Sequencing Platform"/>
            <consortium name="Broad Institute Genome Sequencing Center for Infectious Disease"/>
            <person name="Nutman T.B."/>
            <person name="Fink D.L."/>
            <person name="Russ C."/>
            <person name="Young S."/>
            <person name="Zeng Q."/>
            <person name="Gargeya S."/>
            <person name="Alvarado L."/>
            <person name="Berlin A."/>
            <person name="Chapman S.B."/>
            <person name="Chen Z."/>
            <person name="Freedman E."/>
            <person name="Gellesch M."/>
            <person name="Goldberg J."/>
            <person name="Griggs A."/>
            <person name="Gujja S."/>
            <person name="Heilman E.R."/>
            <person name="Heiman D."/>
            <person name="Howarth C."/>
            <person name="Mehta T."/>
            <person name="Neiman D."/>
            <person name="Pearson M."/>
            <person name="Roberts A."/>
            <person name="Saif S."/>
            <person name="Shea T."/>
            <person name="Shenoy N."/>
            <person name="Sisk P."/>
            <person name="Stolte C."/>
            <person name="Sykes S."/>
            <person name="White J."/>
            <person name="Yandava C."/>
            <person name="Haas B."/>
            <person name="Henn M.R."/>
            <person name="Nusbaum C."/>
            <person name="Birren B."/>
        </authorList>
    </citation>
    <scope>NUCLEOTIDE SEQUENCE [LARGE SCALE GENOMIC DNA]</scope>
</reference>
<protein>
    <submittedName>
        <fullName evidence="1">Uncharacterized protein</fullName>
    </submittedName>
</protein>
<proteinExistence type="predicted"/>
<evidence type="ECO:0000313" key="1">
    <source>
        <dbReference type="EMBL" id="EFO12991.1"/>
    </source>
</evidence>
<dbReference type="InParanoid" id="A0A1S0TGC2"/>
<feature type="non-terminal residue" evidence="1">
    <location>
        <position position="58"/>
    </location>
</feature>
<dbReference type="AlphaFoldDB" id="A0A1S0TGC2"/>
<dbReference type="CTD" id="9953031"/>
<dbReference type="OrthoDB" id="5867008at2759"/>
<feature type="non-terminal residue" evidence="1">
    <location>
        <position position="1"/>
    </location>
</feature>
<dbReference type="GeneID" id="9953031"/>